<name>A0A644XVU7_9ZZZZ</name>
<protein>
    <recommendedName>
        <fullName evidence="3">Flagellar M-ring C-terminal domain-containing protein</fullName>
    </recommendedName>
</protein>
<evidence type="ECO:0000313" key="2">
    <source>
        <dbReference type="EMBL" id="MPM20342.1"/>
    </source>
</evidence>
<gene>
    <name evidence="2" type="ORF">SDC9_66771</name>
</gene>
<keyword evidence="1" id="KW-0472">Membrane</keyword>
<organism evidence="2">
    <name type="scientific">bioreactor metagenome</name>
    <dbReference type="NCBI Taxonomy" id="1076179"/>
    <lineage>
        <taxon>unclassified sequences</taxon>
        <taxon>metagenomes</taxon>
        <taxon>ecological metagenomes</taxon>
    </lineage>
</organism>
<dbReference type="EMBL" id="VSSQ01003361">
    <property type="protein sequence ID" value="MPM20342.1"/>
    <property type="molecule type" value="Genomic_DNA"/>
</dbReference>
<sequence length="90" mass="10571">MWLKIGIAVIAVIALLYFVRMYVVRRREREDELEMQQVITQAQVESDLSKSKELTPQEKEQLEHREAVEKFAKSKPEDVAQLIKAWLADE</sequence>
<accession>A0A644XVU7</accession>
<keyword evidence="1" id="KW-0812">Transmembrane</keyword>
<keyword evidence="1" id="KW-1133">Transmembrane helix</keyword>
<feature type="transmembrane region" description="Helical" evidence="1">
    <location>
        <begin position="6"/>
        <end position="23"/>
    </location>
</feature>
<evidence type="ECO:0008006" key="3">
    <source>
        <dbReference type="Google" id="ProtNLM"/>
    </source>
</evidence>
<dbReference type="AlphaFoldDB" id="A0A644XVU7"/>
<evidence type="ECO:0000256" key="1">
    <source>
        <dbReference type="SAM" id="Phobius"/>
    </source>
</evidence>
<proteinExistence type="predicted"/>
<reference evidence="2" key="1">
    <citation type="submission" date="2019-08" db="EMBL/GenBank/DDBJ databases">
        <authorList>
            <person name="Kucharzyk K."/>
            <person name="Murdoch R.W."/>
            <person name="Higgins S."/>
            <person name="Loffler F."/>
        </authorList>
    </citation>
    <scope>NUCLEOTIDE SEQUENCE</scope>
</reference>
<comment type="caution">
    <text evidence="2">The sequence shown here is derived from an EMBL/GenBank/DDBJ whole genome shotgun (WGS) entry which is preliminary data.</text>
</comment>